<proteinExistence type="predicted"/>
<dbReference type="EnsemblMetazoa" id="G13279.10">
    <property type="protein sequence ID" value="G13279.10:cds"/>
    <property type="gene ID" value="G13279"/>
</dbReference>
<dbReference type="EnsemblMetazoa" id="G13279.12">
    <property type="protein sequence ID" value="G13279.12:cds"/>
    <property type="gene ID" value="G13279"/>
</dbReference>
<keyword evidence="1" id="KW-0732">Signal</keyword>
<dbReference type="OMA" id="AVNIWWA"/>
<dbReference type="EnsemblMetazoa" id="G13279.1">
    <property type="protein sequence ID" value="G13279.1:cds"/>
    <property type="gene ID" value="G13279"/>
</dbReference>
<dbReference type="OrthoDB" id="415358at2759"/>
<organism evidence="4 5">
    <name type="scientific">Magallana gigas</name>
    <name type="common">Pacific oyster</name>
    <name type="synonym">Crassostrea gigas</name>
    <dbReference type="NCBI Taxonomy" id="29159"/>
    <lineage>
        <taxon>Eukaryota</taxon>
        <taxon>Metazoa</taxon>
        <taxon>Spiralia</taxon>
        <taxon>Lophotrochozoa</taxon>
        <taxon>Mollusca</taxon>
        <taxon>Bivalvia</taxon>
        <taxon>Autobranchia</taxon>
        <taxon>Pteriomorphia</taxon>
        <taxon>Ostreida</taxon>
        <taxon>Ostreoidea</taxon>
        <taxon>Ostreidae</taxon>
        <taxon>Magallana</taxon>
    </lineage>
</organism>
<dbReference type="InterPro" id="IPR041667">
    <property type="entry name" value="Cupin_8"/>
</dbReference>
<dbReference type="InterPro" id="IPR002048">
    <property type="entry name" value="EF_hand_dom"/>
</dbReference>
<dbReference type="EnsemblMetazoa" id="G13279.7">
    <property type="protein sequence ID" value="G13279.7:cds"/>
    <property type="gene ID" value="G13279"/>
</dbReference>
<feature type="chain" id="PRO_5042430789" evidence="1">
    <location>
        <begin position="20"/>
        <end position="432"/>
    </location>
</feature>
<dbReference type="EnsemblMetazoa" id="G13279.5">
    <property type="protein sequence ID" value="G13279.5:cds"/>
    <property type="gene ID" value="G13279"/>
</dbReference>
<dbReference type="EnsemblMetazoa" id="G13279.3">
    <property type="protein sequence ID" value="G13279.3:cds"/>
    <property type="gene ID" value="G13279"/>
</dbReference>
<dbReference type="AlphaFoldDB" id="A0A8W8IC03"/>
<evidence type="ECO:0000313" key="4">
    <source>
        <dbReference type="EnsemblMetazoa" id="G13279.7:cds"/>
    </source>
</evidence>
<feature type="domain" description="EF-hand" evidence="2">
    <location>
        <begin position="330"/>
        <end position="365"/>
    </location>
</feature>
<evidence type="ECO:0000259" key="3">
    <source>
        <dbReference type="PROSITE" id="PS51184"/>
    </source>
</evidence>
<dbReference type="FunFam" id="2.60.120.650:FF:000025">
    <property type="entry name" value="Lysine-specific demethylase 8"/>
    <property type="match status" value="1"/>
</dbReference>
<feature type="domain" description="JmjC" evidence="3">
    <location>
        <begin position="130"/>
        <end position="283"/>
    </location>
</feature>
<dbReference type="EnsemblMetazoa" id="G13279.4">
    <property type="protein sequence ID" value="G13279.4:cds"/>
    <property type="gene ID" value="G13279"/>
</dbReference>
<dbReference type="EnsemblMetazoa" id="G13279.9">
    <property type="protein sequence ID" value="G13279.9:cds"/>
    <property type="gene ID" value="G13279"/>
</dbReference>
<dbReference type="Proteomes" id="UP000005408">
    <property type="component" value="Unassembled WGS sequence"/>
</dbReference>
<dbReference type="PANTHER" id="PTHR12461:SF18">
    <property type="entry name" value="JMJC DOMAIN-CONTAINING PROTEIN"/>
    <property type="match status" value="1"/>
</dbReference>
<dbReference type="Pfam" id="PF13621">
    <property type="entry name" value="Cupin_8"/>
    <property type="match status" value="1"/>
</dbReference>
<evidence type="ECO:0000256" key="1">
    <source>
        <dbReference type="SAM" id="SignalP"/>
    </source>
</evidence>
<name>A0A8W8IC03_MAGGI</name>
<dbReference type="GO" id="GO:0005509">
    <property type="term" value="F:calcium ion binding"/>
    <property type="evidence" value="ECO:0007669"/>
    <property type="project" value="InterPro"/>
</dbReference>
<accession>A0A8W8IC03</accession>
<feature type="signal peptide" evidence="1">
    <location>
        <begin position="1"/>
        <end position="19"/>
    </location>
</feature>
<protein>
    <submittedName>
        <fullName evidence="4">Uncharacterized protein</fullName>
    </submittedName>
</protein>
<dbReference type="InterPro" id="IPR003347">
    <property type="entry name" value="JmjC_dom"/>
</dbReference>
<dbReference type="EnsemblMetazoa" id="G13279.8">
    <property type="protein sequence ID" value="G13279.8:cds"/>
    <property type="gene ID" value="G13279"/>
</dbReference>
<dbReference type="PROSITE" id="PS50222">
    <property type="entry name" value="EF_HAND_2"/>
    <property type="match status" value="1"/>
</dbReference>
<dbReference type="Gene3D" id="2.60.120.650">
    <property type="entry name" value="Cupin"/>
    <property type="match status" value="1"/>
</dbReference>
<dbReference type="SUPFAM" id="SSF51197">
    <property type="entry name" value="Clavaminate synthase-like"/>
    <property type="match status" value="1"/>
</dbReference>
<dbReference type="EnsemblMetazoa" id="G13279.13">
    <property type="protein sequence ID" value="G13279.13:cds"/>
    <property type="gene ID" value="G13279"/>
</dbReference>
<keyword evidence="5" id="KW-1185">Reference proteome</keyword>
<evidence type="ECO:0000259" key="2">
    <source>
        <dbReference type="PROSITE" id="PS50222"/>
    </source>
</evidence>
<dbReference type="Gene3D" id="1.10.238.10">
    <property type="entry name" value="EF-hand"/>
    <property type="match status" value="1"/>
</dbReference>
<evidence type="ECO:0000313" key="5">
    <source>
        <dbReference type="Proteomes" id="UP000005408"/>
    </source>
</evidence>
<dbReference type="EnsemblMetazoa" id="G13279.6">
    <property type="protein sequence ID" value="G13279.6:cds"/>
    <property type="gene ID" value="G13279"/>
</dbReference>
<dbReference type="EnsemblMetazoa" id="G13279.2">
    <property type="protein sequence ID" value="G13279.2:cds"/>
    <property type="gene ID" value="G13279"/>
</dbReference>
<dbReference type="EnsemblMetazoa" id="G13279.11">
    <property type="protein sequence ID" value="G13279.11:cds"/>
    <property type="gene ID" value="G13279"/>
</dbReference>
<sequence>MLRLTICVIALVSQHVVDSDDHPKGHLQPLGRHRPPVGSIEERASFPTPLEMFEKYVRGSKPVIFRGILEKGMLPAYKLWTDSYLRENYGSEYVSVEKGKKENRKWDMLNITMSEFLDKYQKEDIYMVNDASVSMTEDINMPSMLLCGGFQRVVQNVIMWFSSGGTKSVLHNDGLDNVNCLIDGEKYLVMIDKKLKADVEETGWILNGQYSQVDVEKVDMYKFPKFRNLPWYEVKMQKGDCIFIPFKWYHHVDSKKGRNLAINVWIHHLSKFNASDCNATPTDENRFVSVAKFLQDNKKIDLRDFFLGELEDKEFIDWSFFEDLLKPSGQERADLKKLFGDLDADGDGKIVEHEVMMADLTRILKQLPTLQALVQGENPYDTSDQEESLAESLDPEDIMEDYTENVFDDVLSEDLEHFVNSPKQTDTSRDEL</sequence>
<dbReference type="PROSITE" id="PS51184">
    <property type="entry name" value="JMJC"/>
    <property type="match status" value="1"/>
</dbReference>
<reference evidence="4" key="1">
    <citation type="submission" date="2022-08" db="UniProtKB">
        <authorList>
            <consortium name="EnsemblMetazoa"/>
        </authorList>
    </citation>
    <scope>IDENTIFICATION</scope>
    <source>
        <strain evidence="4">05x7-T-G4-1.051#20</strain>
    </source>
</reference>
<dbReference type="PANTHER" id="PTHR12461">
    <property type="entry name" value="HYPOXIA-INDUCIBLE FACTOR 1 ALPHA INHIBITOR-RELATED"/>
    <property type="match status" value="1"/>
</dbReference>